<keyword evidence="4" id="KW-1185">Reference proteome</keyword>
<evidence type="ECO:0000256" key="2">
    <source>
        <dbReference type="ARBA" id="ARBA00024446"/>
    </source>
</evidence>
<dbReference type="KEGG" id="vas:GT360_18015"/>
<dbReference type="PROSITE" id="PS51932">
    <property type="entry name" value="BMV"/>
    <property type="match status" value="1"/>
</dbReference>
<proteinExistence type="predicted"/>
<accession>A0A7Z2T6V4</accession>
<gene>
    <name evidence="3" type="ORF">GT360_18015</name>
</gene>
<evidence type="ECO:0000313" key="4">
    <source>
        <dbReference type="Proteomes" id="UP000464262"/>
    </source>
</evidence>
<comment type="subcellular location">
    <subcellularLocation>
        <location evidence="1">Bacterial microcompartment</location>
    </subcellularLocation>
</comment>
<dbReference type="Pfam" id="PF03319">
    <property type="entry name" value="EutN_CcmL"/>
    <property type="match status" value="1"/>
</dbReference>
<name>A0A7Z2T6V4_9VIBR</name>
<evidence type="ECO:0000256" key="1">
    <source>
        <dbReference type="ARBA" id="ARBA00024322"/>
    </source>
</evidence>
<dbReference type="PANTHER" id="PTHR36539:SF1">
    <property type="entry name" value="BACTERIAL MICROCOMPARTMENT SHELL VERTEX PROTEIN EUTN"/>
    <property type="match status" value="1"/>
</dbReference>
<dbReference type="SUPFAM" id="SSF159133">
    <property type="entry name" value="EutN/CcmL-like"/>
    <property type="match status" value="1"/>
</dbReference>
<dbReference type="EMBL" id="CP047476">
    <property type="protein sequence ID" value="QIA65436.1"/>
    <property type="molecule type" value="Genomic_DNA"/>
</dbReference>
<dbReference type="InterPro" id="IPR036677">
    <property type="entry name" value="EutN_CcmL_sf"/>
</dbReference>
<reference evidence="3 4" key="1">
    <citation type="submission" date="2020-01" db="EMBL/GenBank/DDBJ databases">
        <title>Whole genome and functional gene identification of agarase of Vibrio HN897.</title>
        <authorList>
            <person name="Liu Y."/>
            <person name="Zhao Z."/>
        </authorList>
    </citation>
    <scope>NUCLEOTIDE SEQUENCE [LARGE SCALE GENOMIC DNA]</scope>
    <source>
        <strain evidence="3 4">HN897</strain>
    </source>
</reference>
<dbReference type="Gene3D" id="2.40.50.220">
    <property type="entry name" value="EutN/Ccml"/>
    <property type="match status" value="1"/>
</dbReference>
<dbReference type="AlphaFoldDB" id="A0A7Z2T6V4"/>
<dbReference type="RefSeq" id="WP_164650336.1">
    <property type="nucleotide sequence ID" value="NZ_CP047476.1"/>
</dbReference>
<keyword evidence="2" id="KW-1283">Bacterial microcompartment</keyword>
<evidence type="ECO:0000313" key="3">
    <source>
        <dbReference type="EMBL" id="QIA65436.1"/>
    </source>
</evidence>
<sequence>MYLAKVIGSTVVPQKIPALVGKKLMLVEPITTEGAVVSGLQKVVVDAVGAGVTDTVIVSQGTSARIYFNEPNDGIDEAIVGIVDSINCD</sequence>
<organism evidence="3 4">
    <name type="scientific">Vibrio astriarenae</name>
    <dbReference type="NCBI Taxonomy" id="1481923"/>
    <lineage>
        <taxon>Bacteria</taxon>
        <taxon>Pseudomonadati</taxon>
        <taxon>Pseudomonadota</taxon>
        <taxon>Gammaproteobacteria</taxon>
        <taxon>Vibrionales</taxon>
        <taxon>Vibrionaceae</taxon>
        <taxon>Vibrio</taxon>
    </lineage>
</organism>
<dbReference type="PANTHER" id="PTHR36539">
    <property type="entry name" value="ETHANOLAMINE UTILIZATION PROTEIN EUTN"/>
    <property type="match status" value="1"/>
</dbReference>
<dbReference type="Proteomes" id="UP000464262">
    <property type="component" value="Chromosome 2"/>
</dbReference>
<dbReference type="InterPro" id="IPR004992">
    <property type="entry name" value="EutN_CcmL"/>
</dbReference>
<protein>
    <submittedName>
        <fullName evidence="3">Ethanolamine utilization protein EutN</fullName>
    </submittedName>
</protein>
<dbReference type="GO" id="GO:0031469">
    <property type="term" value="C:bacterial microcompartment"/>
    <property type="evidence" value="ECO:0007669"/>
    <property type="project" value="UniProtKB-SubCell"/>
</dbReference>